<dbReference type="EMBL" id="CAXITT010000897">
    <property type="protein sequence ID" value="CAL1547071.1"/>
    <property type="molecule type" value="Genomic_DNA"/>
</dbReference>
<gene>
    <name evidence="1" type="ORF">GSLYS_00020405001</name>
</gene>
<keyword evidence="2" id="KW-1185">Reference proteome</keyword>
<feature type="non-terminal residue" evidence="1">
    <location>
        <position position="177"/>
    </location>
</feature>
<accession>A0AAV2ILT2</accession>
<evidence type="ECO:0000313" key="2">
    <source>
        <dbReference type="Proteomes" id="UP001497497"/>
    </source>
</evidence>
<dbReference type="AlphaFoldDB" id="A0AAV2ILT2"/>
<feature type="non-terminal residue" evidence="1">
    <location>
        <position position="1"/>
    </location>
</feature>
<sequence length="177" mass="20045">PLNKKDTLVGKAIECFNQAIEISCGNNNPARYSLGLILRACGELGDAIIQFNKIIHHTSKKQHEYLITVTCAYEQAGLCLLEQATEHGKTKEDIQNFNEEGENRLMKAVSLAAMLSNLESEMDRYKNQIWNGFKTLETQYEELQDSPQAVKKYLSLLTRVSKHEKILAVIEKLRGMS</sequence>
<proteinExistence type="predicted"/>
<name>A0AAV2ILT2_LYMST</name>
<protein>
    <submittedName>
        <fullName evidence="1">Uncharacterized protein</fullName>
    </submittedName>
</protein>
<dbReference type="SUPFAM" id="SSF48452">
    <property type="entry name" value="TPR-like"/>
    <property type="match status" value="1"/>
</dbReference>
<evidence type="ECO:0000313" key="1">
    <source>
        <dbReference type="EMBL" id="CAL1547071.1"/>
    </source>
</evidence>
<dbReference type="Gene3D" id="1.25.40.10">
    <property type="entry name" value="Tetratricopeptide repeat domain"/>
    <property type="match status" value="1"/>
</dbReference>
<dbReference type="Proteomes" id="UP001497497">
    <property type="component" value="Unassembled WGS sequence"/>
</dbReference>
<organism evidence="1 2">
    <name type="scientific">Lymnaea stagnalis</name>
    <name type="common">Great pond snail</name>
    <name type="synonym">Helix stagnalis</name>
    <dbReference type="NCBI Taxonomy" id="6523"/>
    <lineage>
        <taxon>Eukaryota</taxon>
        <taxon>Metazoa</taxon>
        <taxon>Spiralia</taxon>
        <taxon>Lophotrochozoa</taxon>
        <taxon>Mollusca</taxon>
        <taxon>Gastropoda</taxon>
        <taxon>Heterobranchia</taxon>
        <taxon>Euthyneura</taxon>
        <taxon>Panpulmonata</taxon>
        <taxon>Hygrophila</taxon>
        <taxon>Lymnaeoidea</taxon>
        <taxon>Lymnaeidae</taxon>
        <taxon>Lymnaea</taxon>
    </lineage>
</organism>
<comment type="caution">
    <text evidence="1">The sequence shown here is derived from an EMBL/GenBank/DDBJ whole genome shotgun (WGS) entry which is preliminary data.</text>
</comment>
<reference evidence="1 2" key="1">
    <citation type="submission" date="2024-04" db="EMBL/GenBank/DDBJ databases">
        <authorList>
            <consortium name="Genoscope - CEA"/>
            <person name="William W."/>
        </authorList>
    </citation>
    <scope>NUCLEOTIDE SEQUENCE [LARGE SCALE GENOMIC DNA]</scope>
</reference>
<dbReference type="InterPro" id="IPR011990">
    <property type="entry name" value="TPR-like_helical_dom_sf"/>
</dbReference>